<dbReference type="InterPro" id="IPR036188">
    <property type="entry name" value="FAD/NAD-bd_sf"/>
</dbReference>
<sequence>KVIVVGGGNTAIDAARTCIRFGCEVTLLYRRTRNEMPANVEEIIGAEDEGVKYVFLSAPTKVIIDDKGKATHLECIRMELGEPDESGRRRPVPVAGTEERYPVDTIISAIGQNLSFPAFTLVAKSNAILTSPAGGPLMQTRIPCKLQFLWSLQAVTLFQGLIWLYRQ</sequence>
<gene>
    <name evidence="2" type="ORF">ADUPG1_001194</name>
</gene>
<accession>A0ABQ5KA92</accession>
<reference evidence="2" key="1">
    <citation type="submission" date="2022-03" db="EMBL/GenBank/DDBJ databases">
        <title>Draft genome sequence of Aduncisulcus paluster, a free-living microaerophilic Fornicata.</title>
        <authorList>
            <person name="Yuyama I."/>
            <person name="Kume K."/>
            <person name="Tamura T."/>
            <person name="Inagaki Y."/>
            <person name="Hashimoto T."/>
        </authorList>
    </citation>
    <scope>NUCLEOTIDE SEQUENCE</scope>
    <source>
        <strain evidence="2">NY0171</strain>
    </source>
</reference>
<dbReference type="SUPFAM" id="SSF51905">
    <property type="entry name" value="FAD/NAD(P)-binding domain"/>
    <property type="match status" value="1"/>
</dbReference>
<organism evidence="2 3">
    <name type="scientific">Aduncisulcus paluster</name>
    <dbReference type="NCBI Taxonomy" id="2918883"/>
    <lineage>
        <taxon>Eukaryota</taxon>
        <taxon>Metamonada</taxon>
        <taxon>Carpediemonas-like organisms</taxon>
        <taxon>Aduncisulcus</taxon>
    </lineage>
</organism>
<dbReference type="PANTHER" id="PTHR42783:SF3">
    <property type="entry name" value="GLUTAMATE SYNTHASE [NADPH] SMALL CHAIN-RELATED"/>
    <property type="match status" value="1"/>
</dbReference>
<dbReference type="Gene3D" id="3.50.50.60">
    <property type="entry name" value="FAD/NAD(P)-binding domain"/>
    <property type="match status" value="1"/>
</dbReference>
<dbReference type="PANTHER" id="PTHR42783">
    <property type="entry name" value="GLUTAMATE SYNTHASE [NADPH] SMALL CHAIN"/>
    <property type="match status" value="1"/>
</dbReference>
<protein>
    <submittedName>
        <fullName evidence="2">FAD-dependent oxidoreductase</fullName>
    </submittedName>
</protein>
<comment type="caution">
    <text evidence="2">The sequence shown here is derived from an EMBL/GenBank/DDBJ whole genome shotgun (WGS) entry which is preliminary data.</text>
</comment>
<dbReference type="EMBL" id="BQXS01000854">
    <property type="protein sequence ID" value="GKT29455.1"/>
    <property type="molecule type" value="Genomic_DNA"/>
</dbReference>
<proteinExistence type="predicted"/>
<evidence type="ECO:0000259" key="1">
    <source>
        <dbReference type="Pfam" id="PF07992"/>
    </source>
</evidence>
<feature type="domain" description="FAD/NAD(P)-binding" evidence="1">
    <location>
        <begin position="1"/>
        <end position="113"/>
    </location>
</feature>
<feature type="non-terminal residue" evidence="2">
    <location>
        <position position="1"/>
    </location>
</feature>
<dbReference type="Pfam" id="PF07992">
    <property type="entry name" value="Pyr_redox_2"/>
    <property type="match status" value="1"/>
</dbReference>
<dbReference type="InterPro" id="IPR023753">
    <property type="entry name" value="FAD/NAD-binding_dom"/>
</dbReference>
<keyword evidence="3" id="KW-1185">Reference proteome</keyword>
<evidence type="ECO:0000313" key="3">
    <source>
        <dbReference type="Proteomes" id="UP001057375"/>
    </source>
</evidence>
<dbReference type="Proteomes" id="UP001057375">
    <property type="component" value="Unassembled WGS sequence"/>
</dbReference>
<evidence type="ECO:0000313" key="2">
    <source>
        <dbReference type="EMBL" id="GKT29455.1"/>
    </source>
</evidence>
<name>A0ABQ5KA92_9EUKA</name>